<comment type="caution">
    <text evidence="2">The sequence shown here is derived from an EMBL/GenBank/DDBJ whole genome shotgun (WGS) entry which is preliminary data.</text>
</comment>
<dbReference type="InterPro" id="IPR036513">
    <property type="entry name" value="STAS_dom_sf"/>
</dbReference>
<sequence>MFKPAATLTVDNASATLAAGLQAIAGGQSVIDLSGVATVDSSAVATLLAWQRAAKQKGLTLQFGVLPTNLQSLVDLYGAASLLGAPTSASDRHH</sequence>
<dbReference type="Gene3D" id="3.30.750.24">
    <property type="entry name" value="STAS domain"/>
    <property type="match status" value="1"/>
</dbReference>
<proteinExistence type="predicted"/>
<dbReference type="Proteomes" id="UP001629214">
    <property type="component" value="Unassembled WGS sequence"/>
</dbReference>
<dbReference type="InterPro" id="IPR058548">
    <property type="entry name" value="MlaB-like_STAS"/>
</dbReference>
<feature type="domain" description="STAS" evidence="1">
    <location>
        <begin position="1"/>
        <end position="94"/>
    </location>
</feature>
<dbReference type="PROSITE" id="PS50801">
    <property type="entry name" value="STAS"/>
    <property type="match status" value="1"/>
</dbReference>
<accession>A0ABW8ZB30</accession>
<reference evidence="2 3" key="1">
    <citation type="journal article" date="2024" name="Chem. Sci.">
        <title>Discovery of megapolipeptins by genome mining of a Burkholderiales bacteria collection.</title>
        <authorList>
            <person name="Paulo B.S."/>
            <person name="Recchia M.J.J."/>
            <person name="Lee S."/>
            <person name="Fergusson C.H."/>
            <person name="Romanowski S.B."/>
            <person name="Hernandez A."/>
            <person name="Krull N."/>
            <person name="Liu D.Y."/>
            <person name="Cavanagh H."/>
            <person name="Bos A."/>
            <person name="Gray C.A."/>
            <person name="Murphy B.T."/>
            <person name="Linington R.G."/>
            <person name="Eustaquio A.S."/>
        </authorList>
    </citation>
    <scope>NUCLEOTIDE SEQUENCE [LARGE SCALE GENOMIC DNA]</scope>
    <source>
        <strain evidence="2 3">RL21-008-BIB-B</strain>
    </source>
</reference>
<evidence type="ECO:0000313" key="3">
    <source>
        <dbReference type="Proteomes" id="UP001629214"/>
    </source>
</evidence>
<organism evidence="2 3">
    <name type="scientific">Herbaspirillum rhizosphaerae</name>
    <dbReference type="NCBI Taxonomy" id="346179"/>
    <lineage>
        <taxon>Bacteria</taxon>
        <taxon>Pseudomonadati</taxon>
        <taxon>Pseudomonadota</taxon>
        <taxon>Betaproteobacteria</taxon>
        <taxon>Burkholderiales</taxon>
        <taxon>Oxalobacteraceae</taxon>
        <taxon>Herbaspirillum</taxon>
    </lineage>
</organism>
<dbReference type="InterPro" id="IPR002645">
    <property type="entry name" value="STAS_dom"/>
</dbReference>
<dbReference type="SUPFAM" id="SSF52091">
    <property type="entry name" value="SpoIIaa-like"/>
    <property type="match status" value="1"/>
</dbReference>
<gene>
    <name evidence="2" type="ORF">PQR63_17705</name>
</gene>
<evidence type="ECO:0000313" key="2">
    <source>
        <dbReference type="EMBL" id="MFL9880241.1"/>
    </source>
</evidence>
<dbReference type="EMBL" id="JAQQFR010000011">
    <property type="protein sequence ID" value="MFL9880241.1"/>
    <property type="molecule type" value="Genomic_DNA"/>
</dbReference>
<dbReference type="Pfam" id="PF13466">
    <property type="entry name" value="STAS_2"/>
    <property type="match status" value="1"/>
</dbReference>
<evidence type="ECO:0000259" key="1">
    <source>
        <dbReference type="PROSITE" id="PS50801"/>
    </source>
</evidence>
<protein>
    <submittedName>
        <fullName evidence="2">STAS domain-containing protein</fullName>
    </submittedName>
</protein>
<name>A0ABW8ZB30_9BURK</name>
<keyword evidence="3" id="KW-1185">Reference proteome</keyword>